<protein>
    <submittedName>
        <fullName evidence="1">Uncharacterized protein</fullName>
    </submittedName>
</protein>
<proteinExistence type="predicted"/>
<gene>
    <name evidence="1" type="ORF">SK128_009126</name>
</gene>
<dbReference type="AlphaFoldDB" id="A0AAN9FX20"/>
<keyword evidence="2" id="KW-1185">Reference proteome</keyword>
<dbReference type="Proteomes" id="UP001381693">
    <property type="component" value="Unassembled WGS sequence"/>
</dbReference>
<name>A0AAN9FX20_HALRR</name>
<sequence>MGQFYTQTYFDNKVQLCSIKRMNQASLPQVRPSYQGLGRLPSCEALVLADVIVTLSPCLCQPRTVAGREPSTCRLRVSDATVLRRVAFRHMDKEMFRNIYVTYRGGS</sequence>
<comment type="caution">
    <text evidence="1">The sequence shown here is derived from an EMBL/GenBank/DDBJ whole genome shotgun (WGS) entry which is preliminary data.</text>
</comment>
<evidence type="ECO:0000313" key="2">
    <source>
        <dbReference type="Proteomes" id="UP001381693"/>
    </source>
</evidence>
<evidence type="ECO:0000313" key="1">
    <source>
        <dbReference type="EMBL" id="KAK7086975.1"/>
    </source>
</evidence>
<dbReference type="EMBL" id="JAXCGZ010000031">
    <property type="protein sequence ID" value="KAK7086975.1"/>
    <property type="molecule type" value="Genomic_DNA"/>
</dbReference>
<accession>A0AAN9FX20</accession>
<reference evidence="1 2" key="1">
    <citation type="submission" date="2023-11" db="EMBL/GenBank/DDBJ databases">
        <title>Halocaridina rubra genome assembly.</title>
        <authorList>
            <person name="Smith C."/>
        </authorList>
    </citation>
    <scope>NUCLEOTIDE SEQUENCE [LARGE SCALE GENOMIC DNA]</scope>
    <source>
        <strain evidence="1">EP-1</strain>
        <tissue evidence="1">Whole</tissue>
    </source>
</reference>
<organism evidence="1 2">
    <name type="scientific">Halocaridina rubra</name>
    <name type="common">Hawaiian red shrimp</name>
    <dbReference type="NCBI Taxonomy" id="373956"/>
    <lineage>
        <taxon>Eukaryota</taxon>
        <taxon>Metazoa</taxon>
        <taxon>Ecdysozoa</taxon>
        <taxon>Arthropoda</taxon>
        <taxon>Crustacea</taxon>
        <taxon>Multicrustacea</taxon>
        <taxon>Malacostraca</taxon>
        <taxon>Eumalacostraca</taxon>
        <taxon>Eucarida</taxon>
        <taxon>Decapoda</taxon>
        <taxon>Pleocyemata</taxon>
        <taxon>Caridea</taxon>
        <taxon>Atyoidea</taxon>
        <taxon>Atyidae</taxon>
        <taxon>Halocaridina</taxon>
    </lineage>
</organism>